<dbReference type="Pfam" id="PF14344">
    <property type="entry name" value="DUF4397"/>
    <property type="match status" value="1"/>
</dbReference>
<dbReference type="PROSITE" id="PS51257">
    <property type="entry name" value="PROKAR_LIPOPROTEIN"/>
    <property type="match status" value="1"/>
</dbReference>
<proteinExistence type="predicted"/>
<evidence type="ECO:0000256" key="1">
    <source>
        <dbReference type="SAM" id="SignalP"/>
    </source>
</evidence>
<feature type="signal peptide" evidence="1">
    <location>
        <begin position="1"/>
        <end position="33"/>
    </location>
</feature>
<keyword evidence="1" id="KW-0732">Signal</keyword>
<protein>
    <recommendedName>
        <fullName evidence="2">DUF4397 domain-containing protein</fullName>
    </recommendedName>
</protein>
<accession>A0ABQ1UL14</accession>
<organism evidence="3 4">
    <name type="scientific">Echinicola rosea</name>
    <dbReference type="NCBI Taxonomy" id="1807691"/>
    <lineage>
        <taxon>Bacteria</taxon>
        <taxon>Pseudomonadati</taxon>
        <taxon>Bacteroidota</taxon>
        <taxon>Cytophagia</taxon>
        <taxon>Cytophagales</taxon>
        <taxon>Cyclobacteriaceae</taxon>
        <taxon>Echinicola</taxon>
    </lineage>
</organism>
<evidence type="ECO:0000313" key="4">
    <source>
        <dbReference type="Proteomes" id="UP000647339"/>
    </source>
</evidence>
<sequence length="252" mass="28572">MIMLTRLNKNNLFNKWKRSLGLFLLALSPLVITSCLDDDDTEYYDGPLAYVSFYHGSPETGAVTIYADGVSKPPYSTYDFKYTDYFNYANFYTGDRTLSFKNRNANNSLLDTAVTLEENQAYSFFFIDGEESDMGIVQAEDDWDSPEEGKALVRLVNLSPDAPELSLFINDSDTPLFQDQAFKEVTDFSEIDADFTTFTVEGVGEINLTAEDLDLREQRVYTVIVRGYVNPDSGSTSEKDLSIQVIRNYPNY</sequence>
<keyword evidence="4" id="KW-1185">Reference proteome</keyword>
<dbReference type="Proteomes" id="UP000647339">
    <property type="component" value="Unassembled WGS sequence"/>
</dbReference>
<evidence type="ECO:0000259" key="2">
    <source>
        <dbReference type="Pfam" id="PF14344"/>
    </source>
</evidence>
<reference evidence="4" key="1">
    <citation type="journal article" date="2019" name="Int. J. Syst. Evol. Microbiol.">
        <title>The Global Catalogue of Microorganisms (GCM) 10K type strain sequencing project: providing services to taxonomists for standard genome sequencing and annotation.</title>
        <authorList>
            <consortium name="The Broad Institute Genomics Platform"/>
            <consortium name="The Broad Institute Genome Sequencing Center for Infectious Disease"/>
            <person name="Wu L."/>
            <person name="Ma J."/>
        </authorList>
    </citation>
    <scope>NUCLEOTIDE SEQUENCE [LARGE SCALE GENOMIC DNA]</scope>
    <source>
        <strain evidence="4">CGMCC 1.15407</strain>
    </source>
</reference>
<evidence type="ECO:0000313" key="3">
    <source>
        <dbReference type="EMBL" id="GGF21637.1"/>
    </source>
</evidence>
<name>A0ABQ1UL14_9BACT</name>
<feature type="domain" description="DUF4397" evidence="2">
    <location>
        <begin position="49"/>
        <end position="167"/>
    </location>
</feature>
<comment type="caution">
    <text evidence="3">The sequence shown here is derived from an EMBL/GenBank/DDBJ whole genome shotgun (WGS) entry which is preliminary data.</text>
</comment>
<gene>
    <name evidence="3" type="ORF">GCM10011339_07120</name>
</gene>
<dbReference type="InterPro" id="IPR025510">
    <property type="entry name" value="DUF4397"/>
</dbReference>
<feature type="chain" id="PRO_5046181864" description="DUF4397 domain-containing protein" evidence="1">
    <location>
        <begin position="34"/>
        <end position="252"/>
    </location>
</feature>
<dbReference type="EMBL" id="BMIU01000002">
    <property type="protein sequence ID" value="GGF21637.1"/>
    <property type="molecule type" value="Genomic_DNA"/>
</dbReference>